<protein>
    <recommendedName>
        <fullName evidence="3">PIN domain-containing protein</fullName>
    </recommendedName>
</protein>
<sequence>MRSSRQRIFLDAMMMQEPAWPIVKRIESRFRDAITLNVGPGVWEEISHPRVPRFVRDRAEPLTLPVDAGAHPAIESLTAELGAVLRGDAARSFRHEKDARNLAEAAVLGGIRFLTEDRHLLRHTAEIGSLSGLEVVDAETFLTRLEAGPRPAS</sequence>
<keyword evidence="2" id="KW-1185">Reference proteome</keyword>
<name>A0A4S2HEL5_9PROT</name>
<organism evidence="1 2">
    <name type="scientific">Marinicauda pacifica</name>
    <dbReference type="NCBI Taxonomy" id="1133559"/>
    <lineage>
        <taxon>Bacteria</taxon>
        <taxon>Pseudomonadati</taxon>
        <taxon>Pseudomonadota</taxon>
        <taxon>Alphaproteobacteria</taxon>
        <taxon>Maricaulales</taxon>
        <taxon>Maricaulaceae</taxon>
        <taxon>Marinicauda</taxon>
    </lineage>
</organism>
<dbReference type="OrthoDB" id="574461at2"/>
<reference evidence="1 2" key="1">
    <citation type="journal article" date="2013" name="Int. J. Syst. Evol. Microbiol.">
        <title>Marinicauda pacifica gen. nov., sp. nov., a prosthecate alphaproteobacterium of the family Hyphomonadaceae isolated from deep seawater.</title>
        <authorList>
            <person name="Zhang X.Y."/>
            <person name="Li G.W."/>
            <person name="Wang C.S."/>
            <person name="Zhang Y.J."/>
            <person name="Xu X.W."/>
            <person name="Li H."/>
            <person name="Liu A."/>
            <person name="Liu C."/>
            <person name="Xie B.B."/>
            <person name="Qin Q.L."/>
            <person name="Xu Z."/>
            <person name="Chen X.L."/>
            <person name="Zhou B.C."/>
            <person name="Zhang Y.Z."/>
        </authorList>
    </citation>
    <scope>NUCLEOTIDE SEQUENCE [LARGE SCALE GENOMIC DNA]</scope>
    <source>
        <strain evidence="1 2">P-1 km-3</strain>
    </source>
</reference>
<dbReference type="RefSeq" id="WP_135943707.1">
    <property type="nucleotide sequence ID" value="NZ_BMEI01000001.1"/>
</dbReference>
<dbReference type="Proteomes" id="UP000305451">
    <property type="component" value="Unassembled WGS sequence"/>
</dbReference>
<dbReference type="AlphaFoldDB" id="A0A4S2HEL5"/>
<dbReference type="EMBL" id="SRXV01000001">
    <property type="protein sequence ID" value="TGY94510.1"/>
    <property type="molecule type" value="Genomic_DNA"/>
</dbReference>
<evidence type="ECO:0000313" key="1">
    <source>
        <dbReference type="EMBL" id="TGY94510.1"/>
    </source>
</evidence>
<evidence type="ECO:0000313" key="2">
    <source>
        <dbReference type="Proteomes" id="UP000305451"/>
    </source>
</evidence>
<proteinExistence type="predicted"/>
<gene>
    <name evidence="1" type="ORF">E5162_04340</name>
</gene>
<comment type="caution">
    <text evidence="1">The sequence shown here is derived from an EMBL/GenBank/DDBJ whole genome shotgun (WGS) entry which is preliminary data.</text>
</comment>
<evidence type="ECO:0008006" key="3">
    <source>
        <dbReference type="Google" id="ProtNLM"/>
    </source>
</evidence>
<accession>A0A4S2HEL5</accession>